<reference evidence="1" key="1">
    <citation type="submission" date="2023-11" db="EMBL/GenBank/DDBJ databases">
        <authorList>
            <person name="Alioto T."/>
            <person name="Alioto T."/>
            <person name="Gomez Garrido J."/>
        </authorList>
    </citation>
    <scope>NUCLEOTIDE SEQUENCE</scope>
</reference>
<keyword evidence="2" id="KW-1185">Reference proteome</keyword>
<evidence type="ECO:0000313" key="1">
    <source>
        <dbReference type="EMBL" id="CAK4032971.1"/>
    </source>
</evidence>
<dbReference type="EMBL" id="CAVMBE010000075">
    <property type="protein sequence ID" value="CAK4032971.1"/>
    <property type="molecule type" value="Genomic_DNA"/>
</dbReference>
<accession>A0AAI8Z5Q8</accession>
<gene>
    <name evidence="1" type="ORF">LECACI_7A008129</name>
</gene>
<organism evidence="1 2">
    <name type="scientific">Lecanosticta acicola</name>
    <dbReference type="NCBI Taxonomy" id="111012"/>
    <lineage>
        <taxon>Eukaryota</taxon>
        <taxon>Fungi</taxon>
        <taxon>Dikarya</taxon>
        <taxon>Ascomycota</taxon>
        <taxon>Pezizomycotina</taxon>
        <taxon>Dothideomycetes</taxon>
        <taxon>Dothideomycetidae</taxon>
        <taxon>Mycosphaerellales</taxon>
        <taxon>Mycosphaerellaceae</taxon>
        <taxon>Lecanosticta</taxon>
    </lineage>
</organism>
<evidence type="ECO:0000313" key="2">
    <source>
        <dbReference type="Proteomes" id="UP001296104"/>
    </source>
</evidence>
<name>A0AAI8Z5Q8_9PEZI</name>
<sequence>MDRLVRSTEAGKLHPKLDQFPFIVGWNRLSLKVVEYTTHWNDTVAPKVDEMARKHVGLLRTILTAQLDWVMLEHFLDKTAADKLSTVTTSCLIVGAKNIALQLLRSHTSLSSRTSNPAFLLVWSIGTTT</sequence>
<proteinExistence type="predicted"/>
<dbReference type="Proteomes" id="UP001296104">
    <property type="component" value="Unassembled WGS sequence"/>
</dbReference>
<dbReference type="AlphaFoldDB" id="A0AAI8Z5Q8"/>
<comment type="caution">
    <text evidence="1">The sequence shown here is derived from an EMBL/GenBank/DDBJ whole genome shotgun (WGS) entry which is preliminary data.</text>
</comment>
<protein>
    <submittedName>
        <fullName evidence="1">Uncharacterized protein</fullName>
    </submittedName>
</protein>